<protein>
    <submittedName>
        <fullName evidence="1">Uncharacterized protein</fullName>
    </submittedName>
</protein>
<name>A0ABQ6SKG3_9PAST</name>
<dbReference type="EMBL" id="VXDF01000004">
    <property type="protein sequence ID" value="KAA5522954.1"/>
    <property type="molecule type" value="Genomic_DNA"/>
</dbReference>
<gene>
    <name evidence="1" type="ORF">F2S80_04890</name>
</gene>
<dbReference type="Proteomes" id="UP000324828">
    <property type="component" value="Unassembled WGS sequence"/>
</dbReference>
<reference evidence="1 2" key="1">
    <citation type="submission" date="2019-09" db="EMBL/GenBank/DDBJ databases">
        <title>Haemophilus seminale sp. nov., isolated from human semen.</title>
        <authorList>
            <person name="Zheng M."/>
        </authorList>
    </citation>
    <scope>NUCLEOTIDE SEQUENCE [LARGE SCALE GENOMIC DNA]</scope>
    <source>
        <strain evidence="1 2">SZY H2</strain>
    </source>
</reference>
<evidence type="ECO:0000313" key="1">
    <source>
        <dbReference type="EMBL" id="KAA5522954.1"/>
    </source>
</evidence>
<organism evidence="1 2">
    <name type="scientific">Haemophilus seminalis</name>
    <dbReference type="NCBI Taxonomy" id="2582921"/>
    <lineage>
        <taxon>Bacteria</taxon>
        <taxon>Pseudomonadati</taxon>
        <taxon>Pseudomonadota</taxon>
        <taxon>Gammaproteobacteria</taxon>
        <taxon>Pasteurellales</taxon>
        <taxon>Pasteurellaceae</taxon>
        <taxon>Haemophilus</taxon>
    </lineage>
</organism>
<keyword evidence="2" id="KW-1185">Reference proteome</keyword>
<evidence type="ECO:0000313" key="2">
    <source>
        <dbReference type="Proteomes" id="UP000324828"/>
    </source>
</evidence>
<proteinExistence type="predicted"/>
<sequence>MKISKSNINAKGLILVVKIKDALELSKNDNLNFTFQNFDDSNLKSRTLGNWVLNQEKADRVQYIIGVNSGGENVVVSAYEVDGYETRKMENGRTRYRFYSSSNSEIIMDELGIKQKRIYDLKFGQGAEKAYIEL</sequence>
<dbReference type="RefSeq" id="WP_139989374.1">
    <property type="nucleotide sequence ID" value="NZ_VCED01000002.1"/>
</dbReference>
<comment type="caution">
    <text evidence="1">The sequence shown here is derived from an EMBL/GenBank/DDBJ whole genome shotgun (WGS) entry which is preliminary data.</text>
</comment>
<accession>A0ABQ6SKG3</accession>